<keyword evidence="2" id="KW-1185">Reference proteome</keyword>
<dbReference type="EMBL" id="JACAZH010000009">
    <property type="protein sequence ID" value="KAF7358880.1"/>
    <property type="molecule type" value="Genomic_DNA"/>
</dbReference>
<evidence type="ECO:0008006" key="3">
    <source>
        <dbReference type="Google" id="ProtNLM"/>
    </source>
</evidence>
<evidence type="ECO:0000313" key="1">
    <source>
        <dbReference type="EMBL" id="KAF7358880.1"/>
    </source>
</evidence>
<accession>A0A8H6YJ53</accession>
<comment type="caution">
    <text evidence="1">The sequence shown here is derived from an EMBL/GenBank/DDBJ whole genome shotgun (WGS) entry which is preliminary data.</text>
</comment>
<protein>
    <recommendedName>
        <fullName evidence="3">F-box domain-containing protein</fullName>
    </recommendedName>
</protein>
<reference evidence="1" key="1">
    <citation type="submission" date="2020-05" db="EMBL/GenBank/DDBJ databases">
        <title>Mycena genomes resolve the evolution of fungal bioluminescence.</title>
        <authorList>
            <person name="Tsai I.J."/>
        </authorList>
    </citation>
    <scope>NUCLEOTIDE SEQUENCE</scope>
    <source>
        <strain evidence="1">160909Yilan</strain>
    </source>
</reference>
<gene>
    <name evidence="1" type="ORF">MSAN_01228200</name>
</gene>
<evidence type="ECO:0000313" key="2">
    <source>
        <dbReference type="Proteomes" id="UP000623467"/>
    </source>
</evidence>
<name>A0A8H6YJ53_9AGAR</name>
<dbReference type="AlphaFoldDB" id="A0A8H6YJ53"/>
<proteinExistence type="predicted"/>
<dbReference type="OrthoDB" id="2745898at2759"/>
<dbReference type="SUPFAM" id="SSF52047">
    <property type="entry name" value="RNI-like"/>
    <property type="match status" value="1"/>
</dbReference>
<organism evidence="1 2">
    <name type="scientific">Mycena sanguinolenta</name>
    <dbReference type="NCBI Taxonomy" id="230812"/>
    <lineage>
        <taxon>Eukaryota</taxon>
        <taxon>Fungi</taxon>
        <taxon>Dikarya</taxon>
        <taxon>Basidiomycota</taxon>
        <taxon>Agaricomycotina</taxon>
        <taxon>Agaricomycetes</taxon>
        <taxon>Agaricomycetidae</taxon>
        <taxon>Agaricales</taxon>
        <taxon>Marasmiineae</taxon>
        <taxon>Mycenaceae</taxon>
        <taxon>Mycena</taxon>
    </lineage>
</organism>
<dbReference type="Proteomes" id="UP000623467">
    <property type="component" value="Unassembled WGS sequence"/>
</dbReference>
<sequence>MKDFPQELVDMVIDFVDGLETLRFCALVSRSFYRGARLFSHVKIGPQINQKHNISQLYELLESSPSLASRVESLHLCDSNSPRHRPSWISLTETDLGRCLSLLVSLTRLCISSYYGYLSWHNDISVPIRDSIQAILSTLTCFELRGVEHFPTKLLSPCSSLRSLTFEEIFDADTPPADSAVASSTRSPAQLRHFSILHYDDIKELVDWILGPEPSFDISCLRSLEYQVFECYHPFAIQRVIDASARSLQYLRIDQYQKFSDLLPGSFDLQALTHLHTLILDIYMYRLGYDNEDLLSLSRLVFSRDMAMDQRTPLVHDLAKVDGVWAALPFKTINVTFCRWLHEPEDREDEADEKIIDLTDEVLPYMPLLTSKLGEPGALRILQK</sequence>